<gene>
    <name evidence="2" type="ORF">RJ641_017004</name>
</gene>
<dbReference type="Gene3D" id="3.30.160.60">
    <property type="entry name" value="Classic Zinc Finger"/>
    <property type="match status" value="1"/>
</dbReference>
<dbReference type="SUPFAM" id="SSF57667">
    <property type="entry name" value="beta-beta-alpha zinc fingers"/>
    <property type="match status" value="1"/>
</dbReference>
<feature type="compositionally biased region" description="Basic and acidic residues" evidence="1">
    <location>
        <begin position="235"/>
        <end position="283"/>
    </location>
</feature>
<accession>A0AAN8V043</accession>
<feature type="non-terminal residue" evidence="2">
    <location>
        <position position="1"/>
    </location>
</feature>
<feature type="compositionally biased region" description="Low complexity" evidence="1">
    <location>
        <begin position="29"/>
        <end position="46"/>
    </location>
</feature>
<evidence type="ECO:0000256" key="1">
    <source>
        <dbReference type="SAM" id="MobiDB-lite"/>
    </source>
</evidence>
<dbReference type="AlphaFoldDB" id="A0AAN8V043"/>
<reference evidence="2 3" key="1">
    <citation type="submission" date="2023-12" db="EMBL/GenBank/DDBJ databases">
        <title>A high-quality genome assembly for Dillenia turbinata (Dilleniales).</title>
        <authorList>
            <person name="Chanderbali A."/>
        </authorList>
    </citation>
    <scope>NUCLEOTIDE SEQUENCE [LARGE SCALE GENOMIC DNA]</scope>
    <source>
        <strain evidence="2">LSX21</strain>
        <tissue evidence="2">Leaf</tissue>
    </source>
</reference>
<evidence type="ECO:0000313" key="2">
    <source>
        <dbReference type="EMBL" id="KAK6918582.1"/>
    </source>
</evidence>
<feature type="region of interest" description="Disordered" evidence="1">
    <location>
        <begin position="29"/>
        <end position="66"/>
    </location>
</feature>
<dbReference type="EMBL" id="JBAMMX010000022">
    <property type="protein sequence ID" value="KAK6918582.1"/>
    <property type="molecule type" value="Genomic_DNA"/>
</dbReference>
<feature type="region of interest" description="Disordered" evidence="1">
    <location>
        <begin position="304"/>
        <end position="351"/>
    </location>
</feature>
<protein>
    <recommendedName>
        <fullName evidence="4">DZF domain-containing protein</fullName>
    </recommendedName>
</protein>
<organism evidence="2 3">
    <name type="scientific">Dillenia turbinata</name>
    <dbReference type="NCBI Taxonomy" id="194707"/>
    <lineage>
        <taxon>Eukaryota</taxon>
        <taxon>Viridiplantae</taxon>
        <taxon>Streptophyta</taxon>
        <taxon>Embryophyta</taxon>
        <taxon>Tracheophyta</taxon>
        <taxon>Spermatophyta</taxon>
        <taxon>Magnoliopsida</taxon>
        <taxon>eudicotyledons</taxon>
        <taxon>Gunneridae</taxon>
        <taxon>Pentapetalae</taxon>
        <taxon>Dilleniales</taxon>
        <taxon>Dilleniaceae</taxon>
        <taxon>Dillenia</taxon>
    </lineage>
</organism>
<feature type="region of interest" description="Disordered" evidence="1">
    <location>
        <begin position="82"/>
        <end position="140"/>
    </location>
</feature>
<evidence type="ECO:0000313" key="3">
    <source>
        <dbReference type="Proteomes" id="UP001370490"/>
    </source>
</evidence>
<comment type="caution">
    <text evidence="2">The sequence shown here is derived from an EMBL/GenBank/DDBJ whole genome shotgun (WGS) entry which is preliminary data.</text>
</comment>
<evidence type="ECO:0008006" key="4">
    <source>
        <dbReference type="Google" id="ProtNLM"/>
    </source>
</evidence>
<feature type="compositionally biased region" description="Basic residues" evidence="1">
    <location>
        <begin position="99"/>
        <end position="120"/>
    </location>
</feature>
<name>A0AAN8V043_9MAGN</name>
<feature type="compositionally biased region" description="Low complexity" evidence="1">
    <location>
        <begin position="82"/>
        <end position="92"/>
    </location>
</feature>
<feature type="region of interest" description="Disordered" evidence="1">
    <location>
        <begin position="226"/>
        <end position="283"/>
    </location>
</feature>
<dbReference type="Proteomes" id="UP001370490">
    <property type="component" value="Unassembled WGS sequence"/>
</dbReference>
<feature type="compositionally biased region" description="Pro residues" evidence="1">
    <location>
        <begin position="332"/>
        <end position="342"/>
    </location>
</feature>
<proteinExistence type="predicted"/>
<keyword evidence="3" id="KW-1185">Reference proteome</keyword>
<sequence>QQPPPYGSSCYAYYHPQQYPNYYQQHQDYANYYNQQQSQPQPKSSPIRPSGVSTPPPESSNPVVPSSDYAHIQYDFQYYPPYQQPQFQPQQQHHMGFGRSKRPLHRGHRKRGGKSCKQAHQHQVSHEPPQASLQPPLASGPDMPPFPTQAHTSSVPILPPCTARYELCRVDCNTFEILEQHKKGKKHKKKESLNKVMMGTISKQMPVPISITQPNVVQPNAEAVDLKQGSPVKLPVEDSKCDKASSDDTKGERDQQKNLPEKVKNPVAEMKEDQAGEQKTDHSGAVKNFLAQLVRHILPRATATAFESASETHQQQIPNRVMSEVSNVAPPQAIPPDLPVKDPPASQSLQS</sequence>
<dbReference type="InterPro" id="IPR036236">
    <property type="entry name" value="Znf_C2H2_sf"/>
</dbReference>